<evidence type="ECO:0000256" key="9">
    <source>
        <dbReference type="ARBA" id="ARBA00093471"/>
    </source>
</evidence>
<evidence type="ECO:0000313" key="12">
    <source>
        <dbReference type="Proteomes" id="UP001566132"/>
    </source>
</evidence>
<dbReference type="PANTHER" id="PTHR43011:SF1">
    <property type="entry name" value="IRON-SULFUR CLUSTER ASSEMBLY 2 HOMOLOG, MITOCHONDRIAL"/>
    <property type="match status" value="1"/>
</dbReference>
<protein>
    <recommendedName>
        <fullName evidence="7">Iron-sulfur cluster assembly 2 homolog, mitochondrial</fullName>
    </recommendedName>
    <alternativeName>
        <fullName evidence="8">HESB-like domain-containing protein 1</fullName>
    </alternativeName>
</protein>
<evidence type="ECO:0000259" key="10">
    <source>
        <dbReference type="Pfam" id="PF01521"/>
    </source>
</evidence>
<comment type="subunit">
    <text evidence="9">Heterotetramer; forms a dimer of dimers with IBA57. Interacts with [2Fe-2S]-ISCA2 forming the heterodimer [2Fe- 2S]-ISCA2-IBA57 complex; [2Fe-2S] cluster binding is absolutely required to promote the complex formation.</text>
</comment>
<name>A0ABD1DZZ7_HYPHA</name>
<dbReference type="EMBL" id="JBDJPC010000016">
    <property type="protein sequence ID" value="KAL1487974.1"/>
    <property type="molecule type" value="Genomic_DNA"/>
</dbReference>
<dbReference type="InterPro" id="IPR035903">
    <property type="entry name" value="HesB-like_dom_sf"/>
</dbReference>
<dbReference type="InterPro" id="IPR000361">
    <property type="entry name" value="ATAP_core_dom"/>
</dbReference>
<evidence type="ECO:0000256" key="2">
    <source>
        <dbReference type="ARBA" id="ARBA00006718"/>
    </source>
</evidence>
<accession>A0ABD1DZZ7</accession>
<evidence type="ECO:0000256" key="1">
    <source>
        <dbReference type="ARBA" id="ARBA00004173"/>
    </source>
</evidence>
<dbReference type="Proteomes" id="UP001566132">
    <property type="component" value="Unassembled WGS sequence"/>
</dbReference>
<dbReference type="GO" id="GO:0120510">
    <property type="term" value="C:mitochondrial [4Fe-4S] assembly complex"/>
    <property type="evidence" value="ECO:0007669"/>
    <property type="project" value="UniProtKB-ARBA"/>
</dbReference>
<comment type="caution">
    <text evidence="11">The sequence shown here is derived from an EMBL/GenBank/DDBJ whole genome shotgun (WGS) entry which is preliminary data.</text>
</comment>
<dbReference type="InterPro" id="IPR016092">
    <property type="entry name" value="ATAP"/>
</dbReference>
<evidence type="ECO:0000256" key="7">
    <source>
        <dbReference type="ARBA" id="ARBA00073313"/>
    </source>
</evidence>
<dbReference type="NCBIfam" id="TIGR00049">
    <property type="entry name" value="iron-sulfur cluster assembly accessory protein"/>
    <property type="match status" value="1"/>
</dbReference>
<dbReference type="FunFam" id="2.60.300.12:FF:000006">
    <property type="entry name" value="Iron-sulfur cluster assembly 2 mitochondrial"/>
    <property type="match status" value="1"/>
</dbReference>
<comment type="similarity">
    <text evidence="2">Belongs to the HesB/IscA family.</text>
</comment>
<dbReference type="AlphaFoldDB" id="A0ABD1DZZ7"/>
<evidence type="ECO:0000313" key="11">
    <source>
        <dbReference type="EMBL" id="KAL1487974.1"/>
    </source>
</evidence>
<dbReference type="PANTHER" id="PTHR43011">
    <property type="entry name" value="IRON-SULFUR CLUSTER ASSEMBLY 2 HOMOLOG, MITOCHONDRIAL"/>
    <property type="match status" value="1"/>
</dbReference>
<gene>
    <name evidence="11" type="ORF">ABEB36_015355</name>
</gene>
<keyword evidence="3" id="KW-0479">Metal-binding</keyword>
<feature type="domain" description="Core" evidence="10">
    <location>
        <begin position="39"/>
        <end position="139"/>
    </location>
</feature>
<dbReference type="SUPFAM" id="SSF89360">
    <property type="entry name" value="HesB-like domain"/>
    <property type="match status" value="1"/>
</dbReference>
<evidence type="ECO:0000256" key="3">
    <source>
        <dbReference type="ARBA" id="ARBA00022723"/>
    </source>
</evidence>
<comment type="function">
    <text evidence="6">Involved in the maturation of mitochondrial 4Fe-4S proteins functioning late in the iron-sulfur cluster assembly pathway. May be involved in the binding of an intermediate of Fe/S cluster assembly.</text>
</comment>
<comment type="subcellular location">
    <subcellularLocation>
        <location evidence="1">Mitochondrion</location>
    </subcellularLocation>
</comment>
<proteinExistence type="inferred from homology"/>
<dbReference type="GO" id="GO:0046872">
    <property type="term" value="F:metal ion binding"/>
    <property type="evidence" value="ECO:0007669"/>
    <property type="project" value="UniProtKB-KW"/>
</dbReference>
<evidence type="ECO:0000256" key="8">
    <source>
        <dbReference type="ARBA" id="ARBA00077082"/>
    </source>
</evidence>
<organism evidence="11 12">
    <name type="scientific">Hypothenemus hampei</name>
    <name type="common">Coffee berry borer</name>
    <dbReference type="NCBI Taxonomy" id="57062"/>
    <lineage>
        <taxon>Eukaryota</taxon>
        <taxon>Metazoa</taxon>
        <taxon>Ecdysozoa</taxon>
        <taxon>Arthropoda</taxon>
        <taxon>Hexapoda</taxon>
        <taxon>Insecta</taxon>
        <taxon>Pterygota</taxon>
        <taxon>Neoptera</taxon>
        <taxon>Endopterygota</taxon>
        <taxon>Coleoptera</taxon>
        <taxon>Polyphaga</taxon>
        <taxon>Cucujiformia</taxon>
        <taxon>Curculionidae</taxon>
        <taxon>Scolytinae</taxon>
        <taxon>Hypothenemus</taxon>
    </lineage>
</organism>
<keyword evidence="4" id="KW-0408">Iron</keyword>
<keyword evidence="12" id="KW-1185">Reference proteome</keyword>
<dbReference type="Pfam" id="PF01521">
    <property type="entry name" value="Fe-S_biosyn"/>
    <property type="match status" value="1"/>
</dbReference>
<keyword evidence="5" id="KW-0496">Mitochondrion</keyword>
<dbReference type="Gene3D" id="2.60.300.12">
    <property type="entry name" value="HesB-like domain"/>
    <property type="match status" value="1"/>
</dbReference>
<evidence type="ECO:0000256" key="4">
    <source>
        <dbReference type="ARBA" id="ARBA00023004"/>
    </source>
</evidence>
<evidence type="ECO:0000256" key="6">
    <source>
        <dbReference type="ARBA" id="ARBA00057540"/>
    </source>
</evidence>
<evidence type="ECO:0000256" key="5">
    <source>
        <dbReference type="ARBA" id="ARBA00023128"/>
    </source>
</evidence>
<reference evidence="11 12" key="1">
    <citation type="submission" date="2024-05" db="EMBL/GenBank/DDBJ databases">
        <title>Genetic variation in Jamaican populations of the coffee berry borer (Hypothenemus hampei).</title>
        <authorList>
            <person name="Errbii M."/>
            <person name="Myrie A."/>
        </authorList>
    </citation>
    <scope>NUCLEOTIDE SEQUENCE [LARGE SCALE GENOMIC DNA]</scope>
    <source>
        <strain evidence="11">JA-Hopewell-2020-01-JO</strain>
        <tissue evidence="11">Whole body</tissue>
    </source>
</reference>
<sequence length="147" mass="16569">MFSFKQKLSGVIEETIRRYQIRYIVKAANVKPLENVKSELILTEKCAQRLKEITKDSPNSFLRVGVEGGGCSGFQYLFDLDTKLNKDDKVFEKNGAKIVIDETSLEYIKGSTIDYQEELIRSSFKVVNNPLAEQGCSCGASFAIRLD</sequence>